<protein>
    <recommendedName>
        <fullName evidence="1">Protein kinase domain-containing protein</fullName>
    </recommendedName>
</protein>
<dbReference type="GO" id="GO:0004672">
    <property type="term" value="F:protein kinase activity"/>
    <property type="evidence" value="ECO:0007669"/>
    <property type="project" value="InterPro"/>
</dbReference>
<dbReference type="PROSITE" id="PS50011">
    <property type="entry name" value="PROTEIN_KINASE_DOM"/>
    <property type="match status" value="1"/>
</dbReference>
<dbReference type="InterPro" id="IPR011009">
    <property type="entry name" value="Kinase-like_dom_sf"/>
</dbReference>
<dbReference type="EMBL" id="KN880707">
    <property type="protein sequence ID" value="KIY63278.1"/>
    <property type="molecule type" value="Genomic_DNA"/>
</dbReference>
<reference evidence="2 3" key="1">
    <citation type="journal article" date="2015" name="Fungal Genet. Biol.">
        <title>Evolution of novel wood decay mechanisms in Agaricales revealed by the genome sequences of Fistulina hepatica and Cylindrobasidium torrendii.</title>
        <authorList>
            <person name="Floudas D."/>
            <person name="Held B.W."/>
            <person name="Riley R."/>
            <person name="Nagy L.G."/>
            <person name="Koehler G."/>
            <person name="Ransdell A.S."/>
            <person name="Younus H."/>
            <person name="Chow J."/>
            <person name="Chiniquy J."/>
            <person name="Lipzen A."/>
            <person name="Tritt A."/>
            <person name="Sun H."/>
            <person name="Haridas S."/>
            <person name="LaButti K."/>
            <person name="Ohm R.A."/>
            <person name="Kues U."/>
            <person name="Blanchette R.A."/>
            <person name="Grigoriev I.V."/>
            <person name="Minto R.E."/>
            <person name="Hibbett D.S."/>
        </authorList>
    </citation>
    <scope>NUCLEOTIDE SEQUENCE [LARGE SCALE GENOMIC DNA]</scope>
    <source>
        <strain evidence="2 3">FP15055 ss-10</strain>
    </source>
</reference>
<dbReference type="GO" id="GO:0005524">
    <property type="term" value="F:ATP binding"/>
    <property type="evidence" value="ECO:0007669"/>
    <property type="project" value="InterPro"/>
</dbReference>
<dbReference type="PROSITE" id="PS00109">
    <property type="entry name" value="PROTEIN_KINASE_TYR"/>
    <property type="match status" value="1"/>
</dbReference>
<dbReference type="OrthoDB" id="3014913at2759"/>
<dbReference type="InterPro" id="IPR000719">
    <property type="entry name" value="Prot_kinase_dom"/>
</dbReference>
<keyword evidence="3" id="KW-1185">Reference proteome</keyword>
<evidence type="ECO:0000313" key="2">
    <source>
        <dbReference type="EMBL" id="KIY63278.1"/>
    </source>
</evidence>
<organism evidence="2 3">
    <name type="scientific">Cylindrobasidium torrendii FP15055 ss-10</name>
    <dbReference type="NCBI Taxonomy" id="1314674"/>
    <lineage>
        <taxon>Eukaryota</taxon>
        <taxon>Fungi</taxon>
        <taxon>Dikarya</taxon>
        <taxon>Basidiomycota</taxon>
        <taxon>Agaricomycotina</taxon>
        <taxon>Agaricomycetes</taxon>
        <taxon>Agaricomycetidae</taxon>
        <taxon>Agaricales</taxon>
        <taxon>Marasmiineae</taxon>
        <taxon>Physalacriaceae</taxon>
        <taxon>Cylindrobasidium</taxon>
    </lineage>
</organism>
<evidence type="ECO:0000259" key="1">
    <source>
        <dbReference type="PROSITE" id="PS50011"/>
    </source>
</evidence>
<name>A0A0D7AY48_9AGAR</name>
<accession>A0A0D7AY48</accession>
<feature type="domain" description="Protein kinase" evidence="1">
    <location>
        <begin position="1"/>
        <end position="92"/>
    </location>
</feature>
<dbReference type="Gene3D" id="1.10.510.10">
    <property type="entry name" value="Transferase(Phosphotransferase) domain 1"/>
    <property type="match status" value="1"/>
</dbReference>
<dbReference type="Proteomes" id="UP000054007">
    <property type="component" value="Unassembled WGS sequence"/>
</dbReference>
<proteinExistence type="predicted"/>
<dbReference type="InterPro" id="IPR008266">
    <property type="entry name" value="Tyr_kinase_AS"/>
</dbReference>
<sequence length="92" mass="10668">MSQGHSTMPPQQTFSEETSSRVTQRALFLFLKPFSAKVVPDPDNFYVHLWELIRGHYILYNKLGVEHGDVTPYNMMIKSAPVRTVMLIDFEH</sequence>
<evidence type="ECO:0000313" key="3">
    <source>
        <dbReference type="Proteomes" id="UP000054007"/>
    </source>
</evidence>
<dbReference type="AlphaFoldDB" id="A0A0D7AY48"/>
<dbReference type="SUPFAM" id="SSF56112">
    <property type="entry name" value="Protein kinase-like (PK-like)"/>
    <property type="match status" value="1"/>
</dbReference>
<gene>
    <name evidence="2" type="ORF">CYLTODRAFT_494033</name>
</gene>